<keyword evidence="1" id="KW-0472">Membrane</keyword>
<dbReference type="EMBL" id="FOQD01000024">
    <property type="protein sequence ID" value="SFJ58194.1"/>
    <property type="molecule type" value="Genomic_DNA"/>
</dbReference>
<name>A0A1I3SHL5_9PLAN</name>
<organism evidence="2 3">
    <name type="scientific">Planctomicrobium piriforme</name>
    <dbReference type="NCBI Taxonomy" id="1576369"/>
    <lineage>
        <taxon>Bacteria</taxon>
        <taxon>Pseudomonadati</taxon>
        <taxon>Planctomycetota</taxon>
        <taxon>Planctomycetia</taxon>
        <taxon>Planctomycetales</taxon>
        <taxon>Planctomycetaceae</taxon>
        <taxon>Planctomicrobium</taxon>
    </lineage>
</organism>
<evidence type="ECO:0000313" key="3">
    <source>
        <dbReference type="Proteomes" id="UP000199518"/>
    </source>
</evidence>
<evidence type="ECO:0000256" key="1">
    <source>
        <dbReference type="SAM" id="Phobius"/>
    </source>
</evidence>
<sequence length="83" mass="9680">MPFANPEHDKIPLKQRSTGALLFMMLFFAVVTIPSILFTWTSGETILDWSVGFALPIFCLTTVWYRCGQELVRRKRQSHFETR</sequence>
<feature type="transmembrane region" description="Helical" evidence="1">
    <location>
        <begin position="46"/>
        <end position="67"/>
    </location>
</feature>
<keyword evidence="1" id="KW-0812">Transmembrane</keyword>
<dbReference type="STRING" id="1576369.SAMN05421753_12436"/>
<accession>A0A1I3SHL5</accession>
<keyword evidence="3" id="KW-1185">Reference proteome</keyword>
<feature type="transmembrane region" description="Helical" evidence="1">
    <location>
        <begin position="20"/>
        <end position="40"/>
    </location>
</feature>
<dbReference type="AlphaFoldDB" id="A0A1I3SHL5"/>
<reference evidence="3" key="1">
    <citation type="submission" date="2016-10" db="EMBL/GenBank/DDBJ databases">
        <authorList>
            <person name="Varghese N."/>
            <person name="Submissions S."/>
        </authorList>
    </citation>
    <scope>NUCLEOTIDE SEQUENCE [LARGE SCALE GENOMIC DNA]</scope>
    <source>
        <strain evidence="3">DSM 26348</strain>
    </source>
</reference>
<keyword evidence="1" id="KW-1133">Transmembrane helix</keyword>
<gene>
    <name evidence="2" type="ORF">SAMN05421753_12436</name>
</gene>
<protein>
    <submittedName>
        <fullName evidence="2">Uncharacterized protein</fullName>
    </submittedName>
</protein>
<evidence type="ECO:0000313" key="2">
    <source>
        <dbReference type="EMBL" id="SFJ58194.1"/>
    </source>
</evidence>
<proteinExistence type="predicted"/>
<dbReference type="Proteomes" id="UP000199518">
    <property type="component" value="Unassembled WGS sequence"/>
</dbReference>